<gene>
    <name evidence="2" type="ORF">Ato02nite_023750</name>
</gene>
<comment type="caution">
    <text evidence="2">The sequence shown here is derived from an EMBL/GenBank/DDBJ whole genome shotgun (WGS) entry which is preliminary data.</text>
</comment>
<feature type="transmembrane region" description="Helical" evidence="1">
    <location>
        <begin position="40"/>
        <end position="61"/>
    </location>
</feature>
<keyword evidence="1" id="KW-1133">Transmembrane helix</keyword>
<evidence type="ECO:0000313" key="2">
    <source>
        <dbReference type="EMBL" id="GIM90582.1"/>
    </source>
</evidence>
<proteinExistence type="predicted"/>
<sequence length="63" mass="7275">MTEPDQPERTAEDVAWGRLQRRRDRIRAEVRRNRAGGHRIPTWVLAAVLGVFLLGWLALILKS</sequence>
<organism evidence="2 3">
    <name type="scientific">Paractinoplanes toevensis</name>
    <dbReference type="NCBI Taxonomy" id="571911"/>
    <lineage>
        <taxon>Bacteria</taxon>
        <taxon>Bacillati</taxon>
        <taxon>Actinomycetota</taxon>
        <taxon>Actinomycetes</taxon>
        <taxon>Micromonosporales</taxon>
        <taxon>Micromonosporaceae</taxon>
        <taxon>Paractinoplanes</taxon>
    </lineage>
</organism>
<accession>A0A919T8V5</accession>
<dbReference type="EMBL" id="BOQN01000033">
    <property type="protein sequence ID" value="GIM90582.1"/>
    <property type="molecule type" value="Genomic_DNA"/>
</dbReference>
<reference evidence="2 3" key="1">
    <citation type="submission" date="2021-03" db="EMBL/GenBank/DDBJ databases">
        <title>Whole genome shotgun sequence of Actinoplanes toevensis NBRC 105298.</title>
        <authorList>
            <person name="Komaki H."/>
            <person name="Tamura T."/>
        </authorList>
    </citation>
    <scope>NUCLEOTIDE SEQUENCE [LARGE SCALE GENOMIC DNA]</scope>
    <source>
        <strain evidence="2 3">NBRC 105298</strain>
    </source>
</reference>
<dbReference type="AlphaFoldDB" id="A0A919T8V5"/>
<name>A0A919T8V5_9ACTN</name>
<dbReference type="RefSeq" id="WP_213006516.1">
    <property type="nucleotide sequence ID" value="NZ_BOQN01000033.1"/>
</dbReference>
<dbReference type="Proteomes" id="UP000677082">
    <property type="component" value="Unassembled WGS sequence"/>
</dbReference>
<keyword evidence="1" id="KW-0812">Transmembrane</keyword>
<keyword evidence="3" id="KW-1185">Reference proteome</keyword>
<keyword evidence="1" id="KW-0472">Membrane</keyword>
<protein>
    <submittedName>
        <fullName evidence="2">Uncharacterized protein</fullName>
    </submittedName>
</protein>
<evidence type="ECO:0000256" key="1">
    <source>
        <dbReference type="SAM" id="Phobius"/>
    </source>
</evidence>
<evidence type="ECO:0000313" key="3">
    <source>
        <dbReference type="Proteomes" id="UP000677082"/>
    </source>
</evidence>